<dbReference type="Pfam" id="PF01057">
    <property type="entry name" value="Parvo_NS1"/>
    <property type="match status" value="1"/>
</dbReference>
<protein>
    <submittedName>
        <fullName evidence="8">Nonstructural protein</fullName>
    </submittedName>
</protein>
<sequence length="607" mass="69436">MQQNVPNACFFAANETTNNHSRHLHLILSLVGFQRPDSFKRKVLKIFQDAPYIMNLKIQPLRTSLYKMIRYMTKDIDKDTSQFCSGSKALLDTAFTIATSDTHRWKHEHEQDTVDGLEMHPSHVKMVQDFTKSMIKHKTTDLKELGERDPAIITKYAHRNIASVVRNLALTMKPHELIPTIEDQFKPELYLNWGYWKINLFLAYQNVSILEFRKTFRDWILQRDPKKNTIVLHGVSNSGKSAFIKGLKQIFKYGEIVNGSTFMFDNCVNKQLLVWEEPLVGSDSAEKVKQVLEGAETKINIKNVSAQTLRRTPVIITTNSPLWRHCSQEQSAFQNRMTIFSFNKPAEDFVGDKFNHILGDIGYDYTSCSESTRNCSKYIKSTGLSSTSRASREEYWRTNCSWDDITSSWISPLGEPTITRTGLDCQPLLWCDNSRRTCSCELKNFIRANFKRLTECGESSIDDSDRSCSSDRSWDTDIDGVFSTLRDEYIDITGYTGDNSGSPSDSREISGQQQLGRRGHLGVHRFRGRVDGSSADSTTTNNIHSPGKETTLGGLLQKDQHQTKQGLDRTARTTPWLKVDHEPKFDSNITADDWKSYISACIWEEYL</sequence>
<feature type="region of interest" description="Disordered" evidence="6">
    <location>
        <begin position="528"/>
        <end position="552"/>
    </location>
</feature>
<evidence type="ECO:0000256" key="3">
    <source>
        <dbReference type="ARBA" id="ARBA00022705"/>
    </source>
</evidence>
<dbReference type="PROSITE" id="PS51206">
    <property type="entry name" value="SF3_HELICASE_1"/>
    <property type="match status" value="1"/>
</dbReference>
<reference evidence="8" key="1">
    <citation type="submission" date="2020-01" db="EMBL/GenBank/DDBJ databases">
        <title>Viral genomes from wild and zoo birds in China.</title>
        <authorList>
            <person name="Dai Z."/>
            <person name="Shan L.T."/>
            <person name="Yang X.S."/>
        </authorList>
    </citation>
    <scope>NUCLEOTIDE SEQUENCE</scope>
    <source>
        <strain evidence="8">Zfwcb07par1</strain>
    </source>
</reference>
<feature type="domain" description="SF3 helicase" evidence="7">
    <location>
        <begin position="211"/>
        <end position="355"/>
    </location>
</feature>
<evidence type="ECO:0000256" key="1">
    <source>
        <dbReference type="ARBA" id="ARBA00004147"/>
    </source>
</evidence>
<dbReference type="GO" id="GO:0006260">
    <property type="term" value="P:DNA replication"/>
    <property type="evidence" value="ECO:0007669"/>
    <property type="project" value="UniProtKB-KW"/>
</dbReference>
<dbReference type="Gene3D" id="3.40.50.300">
    <property type="entry name" value="P-loop containing nucleotide triphosphate hydrolases"/>
    <property type="match status" value="1"/>
</dbReference>
<dbReference type="GO" id="GO:0005524">
    <property type="term" value="F:ATP binding"/>
    <property type="evidence" value="ECO:0007669"/>
    <property type="project" value="UniProtKB-KW"/>
</dbReference>
<keyword evidence="2" id="KW-1048">Host nucleus</keyword>
<dbReference type="InterPro" id="IPR014015">
    <property type="entry name" value="Helicase_SF3_DNA-vir"/>
</dbReference>
<evidence type="ECO:0000256" key="4">
    <source>
        <dbReference type="ARBA" id="ARBA00022741"/>
    </source>
</evidence>
<dbReference type="InterPro" id="IPR001257">
    <property type="entry name" value="Parvovirus_NS1_helicase"/>
</dbReference>
<evidence type="ECO:0000256" key="5">
    <source>
        <dbReference type="ARBA" id="ARBA00022840"/>
    </source>
</evidence>
<organism evidence="8">
    <name type="scientific">Parvoviridae sp</name>
    <dbReference type="NCBI Taxonomy" id="1940570"/>
    <lineage>
        <taxon>Viruses</taxon>
        <taxon>Monodnaviria</taxon>
        <taxon>Shotokuvirae</taxon>
        <taxon>Cossaviricota</taxon>
        <taxon>Quintoviricetes</taxon>
        <taxon>Piccovirales</taxon>
        <taxon>Parvoviridae</taxon>
    </lineage>
</organism>
<dbReference type="InterPro" id="IPR027417">
    <property type="entry name" value="P-loop_NTPase"/>
</dbReference>
<keyword evidence="4" id="KW-0547">Nucleotide-binding</keyword>
<proteinExistence type="predicted"/>
<evidence type="ECO:0000259" key="7">
    <source>
        <dbReference type="PROSITE" id="PS51206"/>
    </source>
</evidence>
<dbReference type="GO" id="GO:0042025">
    <property type="term" value="C:host cell nucleus"/>
    <property type="evidence" value="ECO:0007669"/>
    <property type="project" value="UniProtKB-SubCell"/>
</dbReference>
<evidence type="ECO:0000256" key="2">
    <source>
        <dbReference type="ARBA" id="ARBA00022562"/>
    </source>
</evidence>
<keyword evidence="3" id="KW-0235">DNA replication</keyword>
<dbReference type="EMBL" id="MT138325">
    <property type="protein sequence ID" value="QKE54990.1"/>
    <property type="molecule type" value="Genomic_DNA"/>
</dbReference>
<feature type="compositionally biased region" description="Polar residues" evidence="6">
    <location>
        <begin position="534"/>
        <end position="544"/>
    </location>
</feature>
<comment type="subcellular location">
    <subcellularLocation>
        <location evidence="1">Host nucleus</location>
    </subcellularLocation>
</comment>
<dbReference type="SUPFAM" id="SSF52540">
    <property type="entry name" value="P-loop containing nucleoside triphosphate hydrolases"/>
    <property type="match status" value="1"/>
</dbReference>
<feature type="region of interest" description="Disordered" evidence="6">
    <location>
        <begin position="495"/>
        <end position="515"/>
    </location>
</feature>
<evidence type="ECO:0000313" key="8">
    <source>
        <dbReference type="EMBL" id="QKE54990.1"/>
    </source>
</evidence>
<evidence type="ECO:0000256" key="6">
    <source>
        <dbReference type="SAM" id="MobiDB-lite"/>
    </source>
</evidence>
<name>A0A7D3QRJ2_9VIRU</name>
<dbReference type="GO" id="GO:0019079">
    <property type="term" value="P:viral genome replication"/>
    <property type="evidence" value="ECO:0007669"/>
    <property type="project" value="InterPro"/>
</dbReference>
<keyword evidence="5" id="KW-0067">ATP-binding</keyword>
<accession>A0A7D3QRJ2</accession>